<dbReference type="Gene3D" id="3.40.640.10">
    <property type="entry name" value="Type I PLP-dependent aspartate aminotransferase-like (Major domain)"/>
    <property type="match status" value="1"/>
</dbReference>
<dbReference type="OrthoDB" id="1703350at2759"/>
<name>A0A5B7H9H1_PORTR</name>
<keyword evidence="3" id="KW-0663">Pyridoxal phosphate</keyword>
<comment type="cofactor">
    <cofactor evidence="1">
        <name>pyridoxal 5'-phosphate</name>
        <dbReference type="ChEBI" id="CHEBI:597326"/>
    </cofactor>
</comment>
<dbReference type="GO" id="GO:0004648">
    <property type="term" value="F:O-phospho-L-serine:2-oxoglutarate aminotransferase activity"/>
    <property type="evidence" value="ECO:0007669"/>
    <property type="project" value="InterPro"/>
</dbReference>
<evidence type="ECO:0000313" key="5">
    <source>
        <dbReference type="EMBL" id="MPC65937.1"/>
    </source>
</evidence>
<dbReference type="EMBL" id="VSRR010024046">
    <property type="protein sequence ID" value="MPC65937.1"/>
    <property type="molecule type" value="Genomic_DNA"/>
</dbReference>
<evidence type="ECO:0000313" key="6">
    <source>
        <dbReference type="Proteomes" id="UP000324222"/>
    </source>
</evidence>
<keyword evidence="5" id="KW-0032">Aminotransferase</keyword>
<proteinExistence type="predicted"/>
<accession>A0A5B7H9H1</accession>
<evidence type="ECO:0000256" key="3">
    <source>
        <dbReference type="ARBA" id="ARBA00022898"/>
    </source>
</evidence>
<dbReference type="PANTHER" id="PTHR43247:SF1">
    <property type="entry name" value="PHOSPHOSERINE AMINOTRANSFERASE"/>
    <property type="match status" value="1"/>
</dbReference>
<dbReference type="AlphaFoldDB" id="A0A5B7H9H1"/>
<reference evidence="5 6" key="1">
    <citation type="submission" date="2019-05" db="EMBL/GenBank/DDBJ databases">
        <title>Another draft genome of Portunus trituberculatus and its Hox gene families provides insights of decapod evolution.</title>
        <authorList>
            <person name="Jeong J.-H."/>
            <person name="Song I."/>
            <person name="Kim S."/>
            <person name="Choi T."/>
            <person name="Kim D."/>
            <person name="Ryu S."/>
            <person name="Kim W."/>
        </authorList>
    </citation>
    <scope>NUCLEOTIDE SEQUENCE [LARGE SCALE GENOMIC DNA]</scope>
    <source>
        <tissue evidence="5">Muscle</tissue>
    </source>
</reference>
<dbReference type="InterPro" id="IPR015421">
    <property type="entry name" value="PyrdxlP-dep_Trfase_major"/>
</dbReference>
<gene>
    <name evidence="5" type="ORF">E2C01_060075</name>
</gene>
<keyword evidence="6" id="KW-1185">Reference proteome</keyword>
<dbReference type="GO" id="GO:0030170">
    <property type="term" value="F:pyridoxal phosphate binding"/>
    <property type="evidence" value="ECO:0007669"/>
    <property type="project" value="TreeGrafter"/>
</dbReference>
<dbReference type="GO" id="GO:0005737">
    <property type="term" value="C:cytoplasm"/>
    <property type="evidence" value="ECO:0007669"/>
    <property type="project" value="TreeGrafter"/>
</dbReference>
<keyword evidence="2 5" id="KW-0808">Transferase</keyword>
<dbReference type="PANTHER" id="PTHR43247">
    <property type="entry name" value="PHOSPHOSERINE AMINOTRANSFERASE"/>
    <property type="match status" value="1"/>
</dbReference>
<evidence type="ECO:0000256" key="2">
    <source>
        <dbReference type="ARBA" id="ARBA00022679"/>
    </source>
</evidence>
<evidence type="ECO:0000256" key="1">
    <source>
        <dbReference type="ARBA" id="ARBA00001933"/>
    </source>
</evidence>
<evidence type="ECO:0000256" key="4">
    <source>
        <dbReference type="ARBA" id="ARBA00029440"/>
    </source>
</evidence>
<dbReference type="InterPro" id="IPR015424">
    <property type="entry name" value="PyrdxlP-dep_Trfase"/>
</dbReference>
<dbReference type="InterPro" id="IPR022278">
    <property type="entry name" value="Pser_aminoTfrase"/>
</dbReference>
<dbReference type="Proteomes" id="UP000324222">
    <property type="component" value="Unassembled WGS sequence"/>
</dbReference>
<comment type="caution">
    <text evidence="5">The sequence shown here is derived from an EMBL/GenBank/DDBJ whole genome shotgun (WGS) entry which is preliminary data.</text>
</comment>
<organism evidence="5 6">
    <name type="scientific">Portunus trituberculatus</name>
    <name type="common">Swimming crab</name>
    <name type="synonym">Neptunus trituberculatus</name>
    <dbReference type="NCBI Taxonomy" id="210409"/>
    <lineage>
        <taxon>Eukaryota</taxon>
        <taxon>Metazoa</taxon>
        <taxon>Ecdysozoa</taxon>
        <taxon>Arthropoda</taxon>
        <taxon>Crustacea</taxon>
        <taxon>Multicrustacea</taxon>
        <taxon>Malacostraca</taxon>
        <taxon>Eumalacostraca</taxon>
        <taxon>Eucarida</taxon>
        <taxon>Decapoda</taxon>
        <taxon>Pleocyemata</taxon>
        <taxon>Brachyura</taxon>
        <taxon>Eubrachyura</taxon>
        <taxon>Portunoidea</taxon>
        <taxon>Portunidae</taxon>
        <taxon>Portuninae</taxon>
        <taxon>Portunus</taxon>
    </lineage>
</organism>
<comment type="pathway">
    <text evidence="4">Amino-acid biosynthesis.</text>
</comment>
<dbReference type="GO" id="GO:0006564">
    <property type="term" value="P:L-serine biosynthetic process"/>
    <property type="evidence" value="ECO:0007669"/>
    <property type="project" value="InterPro"/>
</dbReference>
<dbReference type="SUPFAM" id="SSF53383">
    <property type="entry name" value="PLP-dependent transferases"/>
    <property type="match status" value="1"/>
</dbReference>
<sequence length="84" mass="9162">MALTGKKKEHDAQTTGNQADLIRWEFSCPGWQLVTFLGNSANRKNVPSNYRVVFMQGGGTGQFAAVPLNLMARTGKADYIVTGE</sequence>
<protein>
    <submittedName>
        <fullName evidence="5">Putative phosphoserine aminotransferase</fullName>
    </submittedName>
</protein>